<keyword evidence="3" id="KW-0238">DNA-binding</keyword>
<keyword evidence="2" id="KW-0805">Transcription regulation</keyword>
<evidence type="ECO:0000256" key="5">
    <source>
        <dbReference type="ARBA" id="ARBA00023163"/>
    </source>
</evidence>
<dbReference type="Proteomes" id="UP001055439">
    <property type="component" value="Chromosome 6"/>
</dbReference>
<dbReference type="GO" id="GO:0005634">
    <property type="term" value="C:nucleus"/>
    <property type="evidence" value="ECO:0007669"/>
    <property type="project" value="UniProtKB-SubCell"/>
</dbReference>
<organism evidence="10 11">
    <name type="scientific">Musa troglodytarum</name>
    <name type="common">fe'i banana</name>
    <dbReference type="NCBI Taxonomy" id="320322"/>
    <lineage>
        <taxon>Eukaryota</taxon>
        <taxon>Viridiplantae</taxon>
        <taxon>Streptophyta</taxon>
        <taxon>Embryophyta</taxon>
        <taxon>Tracheophyta</taxon>
        <taxon>Spermatophyta</taxon>
        <taxon>Magnoliopsida</taxon>
        <taxon>Liliopsida</taxon>
        <taxon>Zingiberales</taxon>
        <taxon>Musaceae</taxon>
        <taxon>Musa</taxon>
    </lineage>
</organism>
<protein>
    <submittedName>
        <fullName evidence="10">AP2</fullName>
    </submittedName>
</protein>
<feature type="region of interest" description="Disordered" evidence="8">
    <location>
        <begin position="134"/>
        <end position="157"/>
    </location>
</feature>
<dbReference type="Gene3D" id="3.30.730.10">
    <property type="entry name" value="AP2/ERF domain"/>
    <property type="match status" value="1"/>
</dbReference>
<comment type="subcellular location">
    <subcellularLocation>
        <location evidence="1">Nucleus</location>
    </subcellularLocation>
</comment>
<dbReference type="EMBL" id="CP097508">
    <property type="protein sequence ID" value="URE11177.1"/>
    <property type="molecule type" value="Genomic_DNA"/>
</dbReference>
<reference evidence="10" key="1">
    <citation type="submission" date="2022-05" db="EMBL/GenBank/DDBJ databases">
        <title>The Musa troglodytarum L. genome provides insights into the mechanism of non-climacteric behaviour and enrichment of carotenoids.</title>
        <authorList>
            <person name="Wang J."/>
        </authorList>
    </citation>
    <scope>NUCLEOTIDE SEQUENCE</scope>
    <source>
        <tissue evidence="10">Leaf</tissue>
    </source>
</reference>
<keyword evidence="5" id="KW-0804">Transcription</keyword>
<evidence type="ECO:0000256" key="1">
    <source>
        <dbReference type="ARBA" id="ARBA00004123"/>
    </source>
</evidence>
<dbReference type="AlphaFoldDB" id="A0A9E7GEQ2"/>
<gene>
    <name evidence="10" type="ORF">MUK42_05722</name>
</gene>
<dbReference type="GO" id="GO:0003677">
    <property type="term" value="F:DNA binding"/>
    <property type="evidence" value="ECO:0007669"/>
    <property type="project" value="UniProtKB-KW"/>
</dbReference>
<evidence type="ECO:0000259" key="9">
    <source>
        <dbReference type="PROSITE" id="PS51032"/>
    </source>
</evidence>
<evidence type="ECO:0000256" key="2">
    <source>
        <dbReference type="ARBA" id="ARBA00023015"/>
    </source>
</evidence>
<dbReference type="CDD" id="cd00018">
    <property type="entry name" value="AP2"/>
    <property type="match status" value="1"/>
</dbReference>
<proteinExistence type="inferred from homology"/>
<evidence type="ECO:0000313" key="11">
    <source>
        <dbReference type="Proteomes" id="UP001055439"/>
    </source>
</evidence>
<dbReference type="PROSITE" id="PS51032">
    <property type="entry name" value="AP2_ERF"/>
    <property type="match status" value="1"/>
</dbReference>
<evidence type="ECO:0000256" key="3">
    <source>
        <dbReference type="ARBA" id="ARBA00023125"/>
    </source>
</evidence>
<dbReference type="SUPFAM" id="SSF54171">
    <property type="entry name" value="DNA-binding domain"/>
    <property type="match status" value="1"/>
</dbReference>
<keyword evidence="6" id="KW-0539">Nucleus</keyword>
<sequence length="219" mass="24177">MTCECMDMLKTFSLCHLRFYNNSTVFFVLQASQIPLMNLHVNGKSNSSRSRFGGVRRRKLGRRVLAICVPKGRSRIWPGSYRTAEKAARACDAAVYCLRGDIGRFNFTVEGLPPLSEEQRQAPTDTEVKAIATRHALSPPSSGPLPNKKEAEGSTSEPMSAISDVVCAWEVDPLAATDCAGWDLSCESFLPWDAACNRRCSSKDVELAVRIRLHAALPR</sequence>
<dbReference type="PANTHER" id="PTHR31985:SF273">
    <property type="entry name" value="ETHYLENE-RESPONSIVE TRANSCRIPTION FACTOR ERF017"/>
    <property type="match status" value="1"/>
</dbReference>
<dbReference type="InterPro" id="IPR036955">
    <property type="entry name" value="AP2/ERF_dom_sf"/>
</dbReference>
<feature type="domain" description="AP2/ERF" evidence="9">
    <location>
        <begin position="51"/>
        <end position="108"/>
    </location>
</feature>
<evidence type="ECO:0000256" key="8">
    <source>
        <dbReference type="SAM" id="MobiDB-lite"/>
    </source>
</evidence>
<evidence type="ECO:0000256" key="6">
    <source>
        <dbReference type="ARBA" id="ARBA00023242"/>
    </source>
</evidence>
<dbReference type="InterPro" id="IPR001471">
    <property type="entry name" value="AP2/ERF_dom"/>
</dbReference>
<evidence type="ECO:0000313" key="10">
    <source>
        <dbReference type="EMBL" id="URE11177.1"/>
    </source>
</evidence>
<dbReference type="InterPro" id="IPR016177">
    <property type="entry name" value="DNA-bd_dom_sf"/>
</dbReference>
<dbReference type="InterPro" id="IPR051032">
    <property type="entry name" value="AP2/ERF_TF_ERF_subfamily"/>
</dbReference>
<name>A0A9E7GEQ2_9LILI</name>
<evidence type="ECO:0000256" key="4">
    <source>
        <dbReference type="ARBA" id="ARBA00023159"/>
    </source>
</evidence>
<dbReference type="SMART" id="SM00380">
    <property type="entry name" value="AP2"/>
    <property type="match status" value="1"/>
</dbReference>
<keyword evidence="4" id="KW-0010">Activator</keyword>
<evidence type="ECO:0000256" key="7">
    <source>
        <dbReference type="ARBA" id="ARBA00024343"/>
    </source>
</evidence>
<accession>A0A9E7GEQ2</accession>
<dbReference type="PANTHER" id="PTHR31985">
    <property type="entry name" value="ETHYLENE-RESPONSIVE TRANSCRIPTION FACTOR ERF042-RELATED"/>
    <property type="match status" value="1"/>
</dbReference>
<dbReference type="OrthoDB" id="1932364at2759"/>
<comment type="similarity">
    <text evidence="7">Belongs to the AP2/ERF transcription factor family. ERF subfamily.</text>
</comment>
<dbReference type="GO" id="GO:0003700">
    <property type="term" value="F:DNA-binding transcription factor activity"/>
    <property type="evidence" value="ECO:0007669"/>
    <property type="project" value="InterPro"/>
</dbReference>
<keyword evidence="11" id="KW-1185">Reference proteome</keyword>